<dbReference type="GO" id="GO:0051267">
    <property type="term" value="F:CP2 mannose-ethanolamine phosphotransferase activity"/>
    <property type="evidence" value="ECO:0007669"/>
    <property type="project" value="TreeGrafter"/>
</dbReference>
<comment type="similarity">
    <text evidence="3">Belongs to the PIGG/PIGN/PIGO family. PIGG subfamily.</text>
</comment>
<evidence type="ECO:0000256" key="8">
    <source>
        <dbReference type="ARBA" id="ARBA00022989"/>
    </source>
</evidence>
<dbReference type="InterPro" id="IPR002591">
    <property type="entry name" value="Phosphodiest/P_Trfase"/>
</dbReference>
<evidence type="ECO:0000256" key="7">
    <source>
        <dbReference type="ARBA" id="ARBA00022824"/>
    </source>
</evidence>
<evidence type="ECO:0000256" key="2">
    <source>
        <dbReference type="ARBA" id="ARBA00004687"/>
    </source>
</evidence>
<accession>A0A6D2I0Y3</accession>
<dbReference type="AlphaFoldDB" id="A0A6D2I0Y3"/>
<reference evidence="13" key="1">
    <citation type="submission" date="2020-01" db="EMBL/GenBank/DDBJ databases">
        <authorList>
            <person name="Mishra B."/>
        </authorList>
    </citation>
    <scope>NUCLEOTIDE SEQUENCE [LARGE SCALE GENOMIC DNA]</scope>
</reference>
<comment type="caution">
    <text evidence="13">The sequence shown here is derived from an EMBL/GenBank/DDBJ whole genome shotgun (WGS) entry which is preliminary data.</text>
</comment>
<keyword evidence="7" id="KW-0256">Endoplasmic reticulum</keyword>
<feature type="transmembrane region" description="Helical" evidence="11">
    <location>
        <begin position="728"/>
        <end position="748"/>
    </location>
</feature>
<feature type="transmembrane region" description="Helical" evidence="11">
    <location>
        <begin position="784"/>
        <end position="815"/>
    </location>
</feature>
<feature type="transmembrane region" description="Helical" evidence="11">
    <location>
        <begin position="12"/>
        <end position="33"/>
    </location>
</feature>
<feature type="domain" description="GPI ethanolamine phosphate transferase 2 C-terminal" evidence="12">
    <location>
        <begin position="527"/>
        <end position="930"/>
    </location>
</feature>
<dbReference type="FunFam" id="3.40.720.10:FF:000078">
    <property type="entry name" value="GPI ethanolamine phosphate transferase 2 isoform X4"/>
    <property type="match status" value="1"/>
</dbReference>
<evidence type="ECO:0000256" key="1">
    <source>
        <dbReference type="ARBA" id="ARBA00004477"/>
    </source>
</evidence>
<dbReference type="Proteomes" id="UP000467841">
    <property type="component" value="Unassembled WGS sequence"/>
</dbReference>
<dbReference type="GO" id="GO:0005789">
    <property type="term" value="C:endoplasmic reticulum membrane"/>
    <property type="evidence" value="ECO:0007669"/>
    <property type="project" value="UniProtKB-SubCell"/>
</dbReference>
<feature type="transmembrane region" description="Helical" evidence="11">
    <location>
        <begin position="634"/>
        <end position="652"/>
    </location>
</feature>
<dbReference type="SUPFAM" id="SSF53649">
    <property type="entry name" value="Alkaline phosphatase-like"/>
    <property type="match status" value="1"/>
</dbReference>
<feature type="transmembrane region" description="Helical" evidence="11">
    <location>
        <begin position="913"/>
        <end position="932"/>
    </location>
</feature>
<evidence type="ECO:0000259" key="12">
    <source>
        <dbReference type="Pfam" id="PF19316"/>
    </source>
</evidence>
<feature type="transmembrane region" description="Helical" evidence="11">
    <location>
        <begin position="585"/>
        <end position="603"/>
    </location>
</feature>
<dbReference type="PANTHER" id="PTHR23072:SF0">
    <property type="entry name" value="GPI ETHANOLAMINE PHOSPHATE TRANSFERASE 2"/>
    <property type="match status" value="1"/>
</dbReference>
<keyword evidence="14" id="KW-1185">Reference proteome</keyword>
<keyword evidence="6 11" id="KW-0812">Transmembrane</keyword>
<keyword evidence="4" id="KW-0337">GPI-anchor biosynthesis</keyword>
<feature type="transmembrane region" description="Helical" evidence="11">
    <location>
        <begin position="484"/>
        <end position="508"/>
    </location>
</feature>
<dbReference type="Pfam" id="PF01663">
    <property type="entry name" value="Phosphodiest"/>
    <property type="match status" value="1"/>
</dbReference>
<feature type="transmembrane region" description="Helical" evidence="11">
    <location>
        <begin position="695"/>
        <end position="716"/>
    </location>
</feature>
<feature type="transmembrane region" description="Helical" evidence="11">
    <location>
        <begin position="937"/>
        <end position="956"/>
    </location>
</feature>
<dbReference type="Pfam" id="PF19316">
    <property type="entry name" value="PIGO_PIGG"/>
    <property type="match status" value="1"/>
</dbReference>
<gene>
    <name evidence="13" type="ORF">MERR_LOCUS7038</name>
</gene>
<evidence type="ECO:0000256" key="4">
    <source>
        <dbReference type="ARBA" id="ARBA00022502"/>
    </source>
</evidence>
<evidence type="ECO:0000313" key="13">
    <source>
        <dbReference type="EMBL" id="CAA7019803.1"/>
    </source>
</evidence>
<feature type="transmembrane region" description="Helical" evidence="11">
    <location>
        <begin position="870"/>
        <end position="893"/>
    </location>
</feature>
<proteinExistence type="inferred from homology"/>
<evidence type="ECO:0000256" key="10">
    <source>
        <dbReference type="ARBA" id="ARBA00023180"/>
    </source>
</evidence>
<dbReference type="CDD" id="cd16024">
    <property type="entry name" value="GPI_EPT_2"/>
    <property type="match status" value="1"/>
</dbReference>
<dbReference type="InterPro" id="IPR039527">
    <property type="entry name" value="PIGG/GPI7"/>
</dbReference>
<dbReference type="UniPathway" id="UPA00196"/>
<comment type="subcellular location">
    <subcellularLocation>
        <location evidence="1">Endoplasmic reticulum membrane</location>
        <topology evidence="1">Multi-pass membrane protein</topology>
    </subcellularLocation>
</comment>
<organism evidence="13 14">
    <name type="scientific">Microthlaspi erraticum</name>
    <dbReference type="NCBI Taxonomy" id="1685480"/>
    <lineage>
        <taxon>Eukaryota</taxon>
        <taxon>Viridiplantae</taxon>
        <taxon>Streptophyta</taxon>
        <taxon>Embryophyta</taxon>
        <taxon>Tracheophyta</taxon>
        <taxon>Spermatophyta</taxon>
        <taxon>Magnoliopsida</taxon>
        <taxon>eudicotyledons</taxon>
        <taxon>Gunneridae</taxon>
        <taxon>Pentapetalae</taxon>
        <taxon>rosids</taxon>
        <taxon>malvids</taxon>
        <taxon>Brassicales</taxon>
        <taxon>Brassicaceae</taxon>
        <taxon>Coluteocarpeae</taxon>
        <taxon>Microthlaspi</taxon>
    </lineage>
</organism>
<evidence type="ECO:0000256" key="3">
    <source>
        <dbReference type="ARBA" id="ARBA00005315"/>
    </source>
</evidence>
<evidence type="ECO:0000256" key="6">
    <source>
        <dbReference type="ARBA" id="ARBA00022692"/>
    </source>
</evidence>
<feature type="transmembrane region" description="Helical" evidence="11">
    <location>
        <begin position="659"/>
        <end position="679"/>
    </location>
</feature>
<dbReference type="OrthoDB" id="272139at2759"/>
<comment type="pathway">
    <text evidence="2">Glycolipid biosynthesis; glycosylphosphatidylinositol-anchor biosynthesis.</text>
</comment>
<evidence type="ECO:0000256" key="11">
    <source>
        <dbReference type="SAM" id="Phobius"/>
    </source>
</evidence>
<keyword evidence="8 11" id="KW-1133">Transmembrane helix</keyword>
<sequence length="993" mass="109823">MTTAMTCTRLTIYTVAGIFLQVIGLSIFVFGFFPVKPTLSGVSDLESYRDPFCDSAPNPNESELHPEKLRLLYQELSGISSKYDRLILMVIDGLPAEFVLGKDGQPPRKAWKESMPYTQSLLANGDAIGYHAKAAPPTVTMPRLKAMVSGAIGGFLDVAFNFNTQALLDDNLLGQFFRIGWKMVMHGDETWLKLFPGLFMRHDSVSSFFVKDTVQVDRNVSRHLPNELNNDDWNLLILHYLGLDHVGHTGGRNSPLMASKLKEMDDVVRTMHLKATMDHSQDEGQTLLIIVSDHGMTESGNHGGSSYEETDSLMLFIGLGSNISDYAAATNNVAFQVDLAPTLAILFGVPIPKNNVGVLVPGTLDSLRDYEQLRALELNSWQLLRLMQAQLPSSLFGGFSCNCFLYGACEGLGSDINECFGDKEKQLICLFKNAAVLHSIWKSKKLIESSSSMEDFSRALDAYNAFLKTASEWLASKTTEKPVLLLGLGVSAILLSCVVCVTLFLSLFKEVYHEPKDRVCRGSHLLNSEDVFVLAVPLIFVISMGSSSMVEEEHYIWHFMVATFYLLLLFKTAKSFDFSKGMNILRDYKLGSIFSLLISGRLLKGWHQGGVNWTYLPDISKWLEQVGSGYVKRIQLISSFIVISLGLFTLFRTRSKRKIVCVLAFGFTTCGFLILLHAWRYQDDMFEVSTVTAKLIYLLLSISAIGAALALPWSMLNKDKCFLAEAGDCLYLIGSAYTLSWCLLQLLLQQPINSVPILLLLIQILAISGLSSKDSQVNEWVKIAALYYMGMAGHFALGNSNTLATIDVAGAFIGISSHSTILSGILMFMITYASPMLFLLSLVMHIGAYLRNHSHSTISAHRDTNLGEALKLRLGFPCLVPLCINSILLTAYTVVLLLMRNHLFVWSVFSPKYLYVCATTLCTYIGVFVVAVTPKRFIFLLFLVIHAISFLETTLIGNGTCLGDGAALIVTEPANTCRSWFCGGDAVLMVLGD</sequence>
<protein>
    <recommendedName>
        <fullName evidence="12">GPI ethanolamine phosphate transferase 2 C-terminal domain-containing protein</fullName>
    </recommendedName>
</protein>
<evidence type="ECO:0000256" key="5">
    <source>
        <dbReference type="ARBA" id="ARBA00022679"/>
    </source>
</evidence>
<feature type="transmembrane region" description="Helical" evidence="11">
    <location>
        <begin position="555"/>
        <end position="573"/>
    </location>
</feature>
<dbReference type="EMBL" id="CACVBM020000488">
    <property type="protein sequence ID" value="CAA7019803.1"/>
    <property type="molecule type" value="Genomic_DNA"/>
</dbReference>
<evidence type="ECO:0000313" key="14">
    <source>
        <dbReference type="Proteomes" id="UP000467841"/>
    </source>
</evidence>
<dbReference type="InterPro" id="IPR037674">
    <property type="entry name" value="PIG-G_N"/>
</dbReference>
<feature type="transmembrane region" description="Helical" evidence="11">
    <location>
        <begin position="754"/>
        <end position="772"/>
    </location>
</feature>
<dbReference type="Gene3D" id="3.40.720.10">
    <property type="entry name" value="Alkaline Phosphatase, subunit A"/>
    <property type="match status" value="1"/>
</dbReference>
<dbReference type="GO" id="GO:0006506">
    <property type="term" value="P:GPI anchor biosynthetic process"/>
    <property type="evidence" value="ECO:0007669"/>
    <property type="project" value="UniProtKB-UniPathway"/>
</dbReference>
<feature type="transmembrane region" description="Helical" evidence="11">
    <location>
        <begin position="531"/>
        <end position="549"/>
    </location>
</feature>
<keyword evidence="5" id="KW-0808">Transferase</keyword>
<keyword evidence="10" id="KW-0325">Glycoprotein</keyword>
<name>A0A6D2I0Y3_9BRAS</name>
<dbReference type="PANTHER" id="PTHR23072">
    <property type="entry name" value="PHOSPHATIDYLINOSITOL GLYCAN-RELATED"/>
    <property type="match status" value="1"/>
</dbReference>
<dbReference type="InterPro" id="IPR017850">
    <property type="entry name" value="Alkaline_phosphatase_core_sf"/>
</dbReference>
<keyword evidence="9 11" id="KW-0472">Membrane</keyword>
<dbReference type="InterPro" id="IPR045687">
    <property type="entry name" value="PIGG/GPI7_C"/>
</dbReference>
<evidence type="ECO:0000256" key="9">
    <source>
        <dbReference type="ARBA" id="ARBA00023136"/>
    </source>
</evidence>
<feature type="transmembrane region" description="Helical" evidence="11">
    <location>
        <begin position="821"/>
        <end position="850"/>
    </location>
</feature>